<dbReference type="EMBL" id="JBEPLJ010000006">
    <property type="protein sequence ID" value="MET3585620.1"/>
    <property type="molecule type" value="Genomic_DNA"/>
</dbReference>
<evidence type="ECO:0000256" key="3">
    <source>
        <dbReference type="ARBA" id="ARBA00022643"/>
    </source>
</evidence>
<keyword evidence="8" id="KW-1185">Reference proteome</keyword>
<evidence type="ECO:0000259" key="6">
    <source>
        <dbReference type="Pfam" id="PF00724"/>
    </source>
</evidence>
<dbReference type="InterPro" id="IPR013785">
    <property type="entry name" value="Aldolase_TIM"/>
</dbReference>
<dbReference type="InterPro" id="IPR001155">
    <property type="entry name" value="OxRdtase_FMN_N"/>
</dbReference>
<dbReference type="PANTHER" id="PTHR43303:SF4">
    <property type="entry name" value="NADPH DEHYDROGENASE C23G7.10C-RELATED"/>
    <property type="match status" value="1"/>
</dbReference>
<dbReference type="GO" id="GO:0003959">
    <property type="term" value="F:NADPH dehydrogenase activity"/>
    <property type="evidence" value="ECO:0007669"/>
    <property type="project" value="UniProtKB-EC"/>
</dbReference>
<accession>A0ABV2H502</accession>
<proteinExistence type="predicted"/>
<evidence type="ECO:0000256" key="4">
    <source>
        <dbReference type="ARBA" id="ARBA00022857"/>
    </source>
</evidence>
<keyword evidence="4" id="KW-0521">NADP</keyword>
<evidence type="ECO:0000313" key="7">
    <source>
        <dbReference type="EMBL" id="MET3585620.1"/>
    </source>
</evidence>
<dbReference type="Gene3D" id="3.20.20.70">
    <property type="entry name" value="Aldolase class I"/>
    <property type="match status" value="1"/>
</dbReference>
<sequence length="370" mass="39646">MTSLFSPVKLKGSTLKNRIVVSPMCQYRAQDGIANHWHTVHLGNLALSGAGTVIIEATAVEAAGRITPCDLGLYNDATEAALKTALEAMRVVDRCAIFIQLGHAGRKASSHVPWAGGQLIALDKGGWETFAPSAVPFKEGDRAPTALDASGLVRIRDAFVEAARRADRLGFDGIELHAAHGYLLHEFLSPLSNRREDAYGGSLQSRMRFPLEVFEAVRAVFPADRPVGVRVSATDWMDGGWDLSQTICFAKELASRGVDFIDVSSGGLVPQQKIAIGPGYQVPFAEAVKKEAGIPTFAVGMITNAEQADAIIGEGKADFVALGRSILFDPRWPWRAAAALGATIDAPPSYWRGLPAQHSGLFRTEISTGQ</sequence>
<dbReference type="SUPFAM" id="SSF51395">
    <property type="entry name" value="FMN-linked oxidoreductases"/>
    <property type="match status" value="1"/>
</dbReference>
<keyword evidence="3" id="KW-0288">FMN</keyword>
<evidence type="ECO:0000256" key="2">
    <source>
        <dbReference type="ARBA" id="ARBA00022630"/>
    </source>
</evidence>
<dbReference type="Proteomes" id="UP001549031">
    <property type="component" value="Unassembled WGS sequence"/>
</dbReference>
<keyword evidence="5 7" id="KW-0560">Oxidoreductase</keyword>
<reference evidence="7 8" key="1">
    <citation type="submission" date="2024-06" db="EMBL/GenBank/DDBJ databases">
        <title>Genomic Encyclopedia of Type Strains, Phase IV (KMG-IV): sequencing the most valuable type-strain genomes for metagenomic binning, comparative biology and taxonomic classification.</title>
        <authorList>
            <person name="Goeker M."/>
        </authorList>
    </citation>
    <scope>NUCLEOTIDE SEQUENCE [LARGE SCALE GENOMIC DNA]</scope>
    <source>
        <strain evidence="7 8">DSM 105042</strain>
    </source>
</reference>
<dbReference type="RefSeq" id="WP_247243573.1">
    <property type="nucleotide sequence ID" value="NZ_JALJRA010000006.1"/>
</dbReference>
<feature type="domain" description="NADH:flavin oxidoreductase/NADH oxidase N-terminal" evidence="6">
    <location>
        <begin position="3"/>
        <end position="338"/>
    </location>
</feature>
<dbReference type="EC" id="1.6.99.1" evidence="7"/>
<comment type="cofactor">
    <cofactor evidence="1">
        <name>FMN</name>
        <dbReference type="ChEBI" id="CHEBI:58210"/>
    </cofactor>
</comment>
<protein>
    <submittedName>
        <fullName evidence="7">NADPH2 dehydrogenase</fullName>
        <ecNumber evidence="7">1.6.99.1</ecNumber>
    </submittedName>
</protein>
<organism evidence="7 8">
    <name type="scientific">Pseudorhizobium tarimense</name>
    <dbReference type="NCBI Taxonomy" id="1079109"/>
    <lineage>
        <taxon>Bacteria</taxon>
        <taxon>Pseudomonadati</taxon>
        <taxon>Pseudomonadota</taxon>
        <taxon>Alphaproteobacteria</taxon>
        <taxon>Hyphomicrobiales</taxon>
        <taxon>Rhizobiaceae</taxon>
        <taxon>Rhizobium/Agrobacterium group</taxon>
        <taxon>Pseudorhizobium</taxon>
    </lineage>
</organism>
<evidence type="ECO:0000313" key="8">
    <source>
        <dbReference type="Proteomes" id="UP001549031"/>
    </source>
</evidence>
<name>A0ABV2H502_9HYPH</name>
<evidence type="ECO:0000256" key="5">
    <source>
        <dbReference type="ARBA" id="ARBA00023002"/>
    </source>
</evidence>
<dbReference type="CDD" id="cd02932">
    <property type="entry name" value="OYE_YqiM_FMN"/>
    <property type="match status" value="1"/>
</dbReference>
<keyword evidence="2" id="KW-0285">Flavoprotein</keyword>
<evidence type="ECO:0000256" key="1">
    <source>
        <dbReference type="ARBA" id="ARBA00001917"/>
    </source>
</evidence>
<dbReference type="Pfam" id="PF00724">
    <property type="entry name" value="Oxidored_FMN"/>
    <property type="match status" value="1"/>
</dbReference>
<dbReference type="PANTHER" id="PTHR43303">
    <property type="entry name" value="NADPH DEHYDROGENASE C23G7.10C-RELATED"/>
    <property type="match status" value="1"/>
</dbReference>
<dbReference type="InterPro" id="IPR044152">
    <property type="entry name" value="YqjM-like"/>
</dbReference>
<comment type="caution">
    <text evidence="7">The sequence shown here is derived from an EMBL/GenBank/DDBJ whole genome shotgun (WGS) entry which is preliminary data.</text>
</comment>
<gene>
    <name evidence="7" type="ORF">ABID21_001729</name>
</gene>